<evidence type="ECO:0000259" key="1">
    <source>
        <dbReference type="Pfam" id="PF03819"/>
    </source>
</evidence>
<dbReference type="InterPro" id="IPR011551">
    <property type="entry name" value="NTP_PyrPHydrolase_MazG"/>
</dbReference>
<dbReference type="CDD" id="cd11529">
    <property type="entry name" value="NTP-PPase_MazG_Cterm"/>
    <property type="match status" value="1"/>
</dbReference>
<dbReference type="NCBIfam" id="TIGR00444">
    <property type="entry name" value="mazG"/>
    <property type="match status" value="1"/>
</dbReference>
<dbReference type="EMBL" id="JQ844187">
    <property type="protein sequence ID" value="AGS52269.1"/>
    <property type="molecule type" value="Genomic_DNA"/>
</dbReference>
<dbReference type="CDD" id="cd11528">
    <property type="entry name" value="NTP-PPase_MazG_Nterm"/>
    <property type="match status" value="1"/>
</dbReference>
<dbReference type="InterPro" id="IPR048015">
    <property type="entry name" value="NTP-PPase_MazG-like_N"/>
</dbReference>
<dbReference type="InterPro" id="IPR004518">
    <property type="entry name" value="MazG-like_dom"/>
</dbReference>
<dbReference type="GO" id="GO:0046047">
    <property type="term" value="P:TTP catabolic process"/>
    <property type="evidence" value="ECO:0007669"/>
    <property type="project" value="TreeGrafter"/>
</dbReference>
<dbReference type="GO" id="GO:0046052">
    <property type="term" value="P:UTP catabolic process"/>
    <property type="evidence" value="ECO:0007669"/>
    <property type="project" value="TreeGrafter"/>
</dbReference>
<dbReference type="GO" id="GO:0047429">
    <property type="term" value="F:nucleoside triphosphate diphosphatase activity"/>
    <property type="evidence" value="ECO:0007669"/>
    <property type="project" value="InterPro"/>
</dbReference>
<accession>A0A0A6ZH38</accession>
<proteinExistence type="predicted"/>
<evidence type="ECO:0000313" key="2">
    <source>
        <dbReference type="EMBL" id="AGS52269.1"/>
    </source>
</evidence>
<dbReference type="SUPFAM" id="SSF101386">
    <property type="entry name" value="all-alpha NTP pyrophosphatases"/>
    <property type="match status" value="2"/>
</dbReference>
<sequence>MTNGEAFKALYDTIVKLRGPGGCMWDREQTPSTLREALVEETFECLEAIDENDPEHIAEELGDLYLLATMLSYMHEEEGKFTVADVLLKVKEKLIRRHPHVFGEVKVKDTAEILDNWAAIKANHEGRGLKESVLDEVSSGIPPMDRAHKLQKKAAKSGFDWPDTEGVIAKIEEELKEVIEAEKGDKLEEELGDLLFSAINLCRFLKVDPSVALRRTNSKFAGRFKHVEKKMKEAGHEMKKENLDIMEKFWNEAKE</sequence>
<name>A0A0A6ZH38_9BACT</name>
<reference evidence="2" key="1">
    <citation type="journal article" date="2012" name="Enzyme Microb. Technol.">
        <title>Characterization of a novel thermostable ?-glucosidase from a metagenomic library of termite gut.</title>
        <authorList>
            <person name="Wang Q."/>
            <person name="Qian C."/>
            <person name="Zhang X.Z."/>
            <person name="Liu N."/>
            <person name="Yan X."/>
            <person name="Zhou Z."/>
        </authorList>
    </citation>
    <scope>NUCLEOTIDE SEQUENCE</scope>
</reference>
<dbReference type="GO" id="GO:0046061">
    <property type="term" value="P:dATP catabolic process"/>
    <property type="evidence" value="ECO:0007669"/>
    <property type="project" value="TreeGrafter"/>
</dbReference>
<organism evidence="2">
    <name type="scientific">uncultured bacterium contig00059</name>
    <dbReference type="NCBI Taxonomy" id="1181542"/>
    <lineage>
        <taxon>Bacteria</taxon>
        <taxon>environmental samples</taxon>
    </lineage>
</organism>
<dbReference type="AlphaFoldDB" id="A0A0A6ZH38"/>
<protein>
    <submittedName>
        <fullName evidence="2">Nucleoside triphosphate pyrophosphohydrolase MazG</fullName>
    </submittedName>
</protein>
<keyword evidence="2" id="KW-0378">Hydrolase</keyword>
<dbReference type="PANTHER" id="PTHR30522">
    <property type="entry name" value="NUCLEOSIDE TRIPHOSPHATE PYROPHOSPHOHYDROLASE"/>
    <property type="match status" value="1"/>
</dbReference>
<dbReference type="NCBIfam" id="NF007113">
    <property type="entry name" value="PRK09562.1"/>
    <property type="match status" value="1"/>
</dbReference>
<dbReference type="PANTHER" id="PTHR30522:SF0">
    <property type="entry name" value="NUCLEOSIDE TRIPHOSPHATE PYROPHOSPHOHYDROLASE"/>
    <property type="match status" value="1"/>
</dbReference>
<feature type="domain" description="NTP pyrophosphohydrolase MazG-like" evidence="1">
    <location>
        <begin position="171"/>
        <end position="227"/>
    </location>
</feature>
<feature type="domain" description="NTP pyrophosphohydrolase MazG-like" evidence="1">
    <location>
        <begin position="29"/>
        <end position="102"/>
    </location>
</feature>
<dbReference type="GO" id="GO:0006203">
    <property type="term" value="P:dGTP catabolic process"/>
    <property type="evidence" value="ECO:0007669"/>
    <property type="project" value="TreeGrafter"/>
</dbReference>
<dbReference type="Gene3D" id="1.10.287.1080">
    <property type="entry name" value="MazG-like"/>
    <property type="match status" value="2"/>
</dbReference>
<dbReference type="GO" id="GO:0046076">
    <property type="term" value="P:dTTP catabolic process"/>
    <property type="evidence" value="ECO:0007669"/>
    <property type="project" value="TreeGrafter"/>
</dbReference>
<dbReference type="InterPro" id="IPR048011">
    <property type="entry name" value="NTP-PPase_MazG-like_C"/>
</dbReference>
<dbReference type="GO" id="GO:0046081">
    <property type="term" value="P:dUTP catabolic process"/>
    <property type="evidence" value="ECO:0007669"/>
    <property type="project" value="TreeGrafter"/>
</dbReference>
<dbReference type="Pfam" id="PF03819">
    <property type="entry name" value="MazG"/>
    <property type="match status" value="2"/>
</dbReference>